<evidence type="ECO:0000259" key="8">
    <source>
        <dbReference type="Pfam" id="PF00754"/>
    </source>
</evidence>
<dbReference type="Gene3D" id="3.30.379.10">
    <property type="entry name" value="Chitobiase/beta-hexosaminidase domain 2-like"/>
    <property type="match status" value="1"/>
</dbReference>
<evidence type="ECO:0000259" key="9">
    <source>
        <dbReference type="Pfam" id="PF02838"/>
    </source>
</evidence>
<reference evidence="11 12" key="1">
    <citation type="submission" date="2018-10" db="EMBL/GenBank/DDBJ databases">
        <title>Sinomicrobium pectinilyticum sp. nov., a pectinase-producing bacterium isolated from alkaline and saline soil, and emended description of the genus Sinomicrobium.</title>
        <authorList>
            <person name="Cheng B."/>
            <person name="Li C."/>
            <person name="Lai Q."/>
            <person name="Du M."/>
            <person name="Shao Z."/>
            <person name="Xu P."/>
            <person name="Yang C."/>
        </authorList>
    </citation>
    <scope>NUCLEOTIDE SEQUENCE [LARGE SCALE GENOMIC DNA]</scope>
    <source>
        <strain evidence="11 12">5DNS001</strain>
    </source>
</reference>
<dbReference type="Gene3D" id="3.20.20.80">
    <property type="entry name" value="Glycosidases"/>
    <property type="match status" value="1"/>
</dbReference>
<dbReference type="GO" id="GO:0016020">
    <property type="term" value="C:membrane"/>
    <property type="evidence" value="ECO:0007669"/>
    <property type="project" value="TreeGrafter"/>
</dbReference>
<dbReference type="PANTHER" id="PTHR22600">
    <property type="entry name" value="BETA-HEXOSAMINIDASE"/>
    <property type="match status" value="1"/>
</dbReference>
<keyword evidence="5" id="KW-0326">Glycosidase</keyword>
<dbReference type="PROSITE" id="PS51257">
    <property type="entry name" value="PROKAR_LIPOPROTEIN"/>
    <property type="match status" value="1"/>
</dbReference>
<evidence type="ECO:0000256" key="4">
    <source>
        <dbReference type="ARBA" id="ARBA00022801"/>
    </source>
</evidence>
<protein>
    <recommendedName>
        <fullName evidence="3">beta-N-acetylhexosaminidase</fullName>
        <ecNumber evidence="3">3.2.1.52</ecNumber>
    </recommendedName>
</protein>
<sequence length="773" mass="87594">MKVNPIYPYILTLVILLSGCDRPEKITFKESDISIIPRPKELKFREGAFVFDRETVFVTGEEYRKIAEILTGKFRKAAGWEPEIVNSQPSGNYVAFRKDETLEDEAYALSVTENSVTISAAGYSGFLYGLETLRQLLPVEIESAALQGNLTWAVPTVEIQDSPRFPWRGLMLDVSRHFFPKEYVLKVIDGLAFHKMNILHFHLVDDQGWRIEIEKYPKLTEIGGYRVDKEDMHWNARPVPDPSEKATYGGFYTREDIKEIVAYAKENGIEVVPEIEMPAHVMSAIASYPELSCKREPIMIPSGGVWPITDIYCAGKESTFEFLENVLTEVMELFPSRYIHVGGDEATKTNWKTCPHCQKRIKEEGLAGVEELQSYFMKRIEKFVSSKGRVMLGWDEILEGGLAPGATVMSWRGIQGGWEASAQGHDVVMTPVSHCYFDYYQGPQDSEPLAFNAYTPLSKVYGFDPVVDSMSVNQARHVLGGQANLWSEYIPTTSHSEYMIYPRLTALAETVWSPKEGRDWNDFTARLEHMFKRYDELGINYARSAYTIMADAKVDKDQKVTIALTTEFPDTDIRYVLNEENLASADKYTTPIEITGTTTVRASRFENDKPVGKVFEKTFTWHKAVGKKVTYANEWNKNYPGSGTYNMVNVLRGGKDFHDGQWQAWIGNDMEVVIDLEEPAELTKVTVGSMENQGAGIYYPIRVEVLLSDDGKNFKKANEIQRDYAKNGNADLKDFPVTFPPQSARYIKVKATNLGKTPNGGNTWLFVDEIVVE</sequence>
<dbReference type="InterPro" id="IPR015882">
    <property type="entry name" value="HEX_bac_N"/>
</dbReference>
<dbReference type="SUPFAM" id="SSF49785">
    <property type="entry name" value="Galactose-binding domain-like"/>
    <property type="match status" value="1"/>
</dbReference>
<evidence type="ECO:0000256" key="1">
    <source>
        <dbReference type="ARBA" id="ARBA00001231"/>
    </source>
</evidence>
<dbReference type="Pfam" id="PF00728">
    <property type="entry name" value="Glyco_hydro_20"/>
    <property type="match status" value="1"/>
</dbReference>
<dbReference type="GO" id="GO:0030203">
    <property type="term" value="P:glycosaminoglycan metabolic process"/>
    <property type="evidence" value="ECO:0007669"/>
    <property type="project" value="TreeGrafter"/>
</dbReference>
<dbReference type="Proteomes" id="UP000267469">
    <property type="component" value="Unassembled WGS sequence"/>
</dbReference>
<dbReference type="CDD" id="cd06563">
    <property type="entry name" value="GH20_chitobiase-like"/>
    <property type="match status" value="1"/>
</dbReference>
<dbReference type="AlphaFoldDB" id="A0A3N0E514"/>
<dbReference type="Pfam" id="PF00754">
    <property type="entry name" value="F5_F8_type_C"/>
    <property type="match status" value="1"/>
</dbReference>
<dbReference type="SUPFAM" id="SSF51445">
    <property type="entry name" value="(Trans)glycosidases"/>
    <property type="match status" value="1"/>
</dbReference>
<dbReference type="Gene3D" id="2.60.120.260">
    <property type="entry name" value="Galactose-binding domain-like"/>
    <property type="match status" value="1"/>
</dbReference>
<dbReference type="Pfam" id="PF13290">
    <property type="entry name" value="CHB_HEX_C_1"/>
    <property type="match status" value="1"/>
</dbReference>
<feature type="domain" description="Glycoside hydrolase family 20 catalytic" evidence="7">
    <location>
        <begin position="165"/>
        <end position="514"/>
    </location>
</feature>
<dbReference type="RefSeq" id="WP_123217052.1">
    <property type="nucleotide sequence ID" value="NZ_RJTM01000108.1"/>
</dbReference>
<feature type="domain" description="F5/8 type C" evidence="8">
    <location>
        <begin position="649"/>
        <end position="769"/>
    </location>
</feature>
<evidence type="ECO:0000256" key="2">
    <source>
        <dbReference type="ARBA" id="ARBA00006285"/>
    </source>
</evidence>
<dbReference type="GO" id="GO:0004563">
    <property type="term" value="F:beta-N-acetylhexosaminidase activity"/>
    <property type="evidence" value="ECO:0007669"/>
    <property type="project" value="UniProtKB-EC"/>
</dbReference>
<accession>A0A3N0E514</accession>
<evidence type="ECO:0000313" key="12">
    <source>
        <dbReference type="Proteomes" id="UP000267469"/>
    </source>
</evidence>
<proteinExistence type="inferred from homology"/>
<feature type="active site" description="Proton donor" evidence="6">
    <location>
        <position position="345"/>
    </location>
</feature>
<dbReference type="InterPro" id="IPR017853">
    <property type="entry name" value="GH"/>
</dbReference>
<dbReference type="PRINTS" id="PR00738">
    <property type="entry name" value="GLHYDRLASE20"/>
</dbReference>
<dbReference type="InterPro" id="IPR008979">
    <property type="entry name" value="Galactose-bd-like_sf"/>
</dbReference>
<name>A0A3N0E514_SINP1</name>
<comment type="caution">
    <text evidence="11">The sequence shown here is derived from an EMBL/GenBank/DDBJ whole genome shotgun (WGS) entry which is preliminary data.</text>
</comment>
<dbReference type="EC" id="3.2.1.52" evidence="3"/>
<dbReference type="InterPro" id="IPR029018">
    <property type="entry name" value="Hex-like_dom2"/>
</dbReference>
<comment type="catalytic activity">
    <reaction evidence="1">
        <text>Hydrolysis of terminal non-reducing N-acetyl-D-hexosamine residues in N-acetyl-beta-D-hexosaminides.</text>
        <dbReference type="EC" id="3.2.1.52"/>
    </reaction>
</comment>
<dbReference type="GO" id="GO:0005975">
    <property type="term" value="P:carbohydrate metabolic process"/>
    <property type="evidence" value="ECO:0007669"/>
    <property type="project" value="InterPro"/>
</dbReference>
<feature type="domain" description="Beta-hexosaminidase bacterial type N-terminal" evidence="9">
    <location>
        <begin position="33"/>
        <end position="161"/>
    </location>
</feature>
<dbReference type="InterPro" id="IPR000421">
    <property type="entry name" value="FA58C"/>
</dbReference>
<feature type="domain" description="GH29D-like beta-sandwich" evidence="10">
    <location>
        <begin position="558"/>
        <end position="610"/>
    </location>
</feature>
<organism evidence="11 12">
    <name type="scientific">Sinomicrobium pectinilyticum</name>
    <dbReference type="NCBI Taxonomy" id="1084421"/>
    <lineage>
        <taxon>Bacteria</taxon>
        <taxon>Pseudomonadati</taxon>
        <taxon>Bacteroidota</taxon>
        <taxon>Flavobacteriia</taxon>
        <taxon>Flavobacteriales</taxon>
        <taxon>Flavobacteriaceae</taxon>
        <taxon>Sinomicrobium</taxon>
    </lineage>
</organism>
<evidence type="ECO:0000259" key="7">
    <source>
        <dbReference type="Pfam" id="PF00728"/>
    </source>
</evidence>
<dbReference type="InterPro" id="IPR025705">
    <property type="entry name" value="Beta_hexosaminidase_sua/sub"/>
</dbReference>
<evidence type="ECO:0000256" key="6">
    <source>
        <dbReference type="PIRSR" id="PIRSR625705-1"/>
    </source>
</evidence>
<evidence type="ECO:0000259" key="10">
    <source>
        <dbReference type="Pfam" id="PF13290"/>
    </source>
</evidence>
<dbReference type="InterPro" id="IPR059177">
    <property type="entry name" value="GH29D-like_dom"/>
</dbReference>
<evidence type="ECO:0000256" key="3">
    <source>
        <dbReference type="ARBA" id="ARBA00012663"/>
    </source>
</evidence>
<dbReference type="OrthoDB" id="9763537at2"/>
<dbReference type="InterPro" id="IPR015883">
    <property type="entry name" value="Glyco_hydro_20_cat"/>
</dbReference>
<gene>
    <name evidence="11" type="ORF">ED312_16135</name>
</gene>
<keyword evidence="12" id="KW-1185">Reference proteome</keyword>
<comment type="similarity">
    <text evidence="2">Belongs to the glycosyl hydrolase 20 family.</text>
</comment>
<dbReference type="PANTHER" id="PTHR22600:SF57">
    <property type="entry name" value="BETA-N-ACETYLHEXOSAMINIDASE"/>
    <property type="match status" value="1"/>
</dbReference>
<keyword evidence="4" id="KW-0378">Hydrolase</keyword>
<dbReference type="EMBL" id="RJTM01000108">
    <property type="protein sequence ID" value="RNL82936.1"/>
    <property type="molecule type" value="Genomic_DNA"/>
</dbReference>
<dbReference type="SUPFAM" id="SSF55545">
    <property type="entry name" value="beta-N-acetylhexosaminidase-like domain"/>
    <property type="match status" value="1"/>
</dbReference>
<evidence type="ECO:0000313" key="11">
    <source>
        <dbReference type="EMBL" id="RNL82936.1"/>
    </source>
</evidence>
<evidence type="ECO:0000256" key="5">
    <source>
        <dbReference type="ARBA" id="ARBA00023295"/>
    </source>
</evidence>
<dbReference type="Pfam" id="PF02838">
    <property type="entry name" value="Glyco_hydro_20b"/>
    <property type="match status" value="1"/>
</dbReference>